<dbReference type="Proteomes" id="UP000828390">
    <property type="component" value="Unassembled WGS sequence"/>
</dbReference>
<evidence type="ECO:0000313" key="1">
    <source>
        <dbReference type="EMBL" id="KAH3842330.1"/>
    </source>
</evidence>
<dbReference type="AlphaFoldDB" id="A0A9D4KLX6"/>
<proteinExistence type="predicted"/>
<gene>
    <name evidence="1" type="ORF">DPMN_115827</name>
</gene>
<comment type="caution">
    <text evidence="1">The sequence shown here is derived from an EMBL/GenBank/DDBJ whole genome shotgun (WGS) entry which is preliminary data.</text>
</comment>
<organism evidence="1 2">
    <name type="scientific">Dreissena polymorpha</name>
    <name type="common">Zebra mussel</name>
    <name type="synonym">Mytilus polymorpha</name>
    <dbReference type="NCBI Taxonomy" id="45954"/>
    <lineage>
        <taxon>Eukaryota</taxon>
        <taxon>Metazoa</taxon>
        <taxon>Spiralia</taxon>
        <taxon>Lophotrochozoa</taxon>
        <taxon>Mollusca</taxon>
        <taxon>Bivalvia</taxon>
        <taxon>Autobranchia</taxon>
        <taxon>Heteroconchia</taxon>
        <taxon>Euheterodonta</taxon>
        <taxon>Imparidentia</taxon>
        <taxon>Neoheterodontei</taxon>
        <taxon>Myida</taxon>
        <taxon>Dreissenoidea</taxon>
        <taxon>Dreissenidae</taxon>
        <taxon>Dreissena</taxon>
    </lineage>
</organism>
<reference evidence="1" key="2">
    <citation type="submission" date="2020-11" db="EMBL/GenBank/DDBJ databases">
        <authorList>
            <person name="McCartney M.A."/>
            <person name="Auch B."/>
            <person name="Kono T."/>
            <person name="Mallez S."/>
            <person name="Becker A."/>
            <person name="Gohl D.M."/>
            <person name="Silverstein K.A.T."/>
            <person name="Koren S."/>
            <person name="Bechman K.B."/>
            <person name="Herman A."/>
            <person name="Abrahante J.E."/>
            <person name="Garbe J."/>
        </authorList>
    </citation>
    <scope>NUCLEOTIDE SEQUENCE</scope>
    <source>
        <strain evidence="1">Duluth1</strain>
        <tissue evidence="1">Whole animal</tissue>
    </source>
</reference>
<protein>
    <submittedName>
        <fullName evidence="1">Uncharacterized protein</fullName>
    </submittedName>
</protein>
<keyword evidence="2" id="KW-1185">Reference proteome</keyword>
<accession>A0A9D4KLX6</accession>
<sequence>MTIDKGVYVTALKRLYSSKGLHSLDLSFEEVRQLSIKVPGKKEFRNPTLWMPPYSAVQSLIRLIYCQLEYMLTAWTHNAELPDFLGKGCLTKDAFTGNISCDFGKESYIDKIDDLLQIDEDLLSQKRKR</sequence>
<dbReference type="EMBL" id="JAIWYP010000004">
    <property type="protein sequence ID" value="KAH3842330.1"/>
    <property type="molecule type" value="Genomic_DNA"/>
</dbReference>
<evidence type="ECO:0000313" key="2">
    <source>
        <dbReference type="Proteomes" id="UP000828390"/>
    </source>
</evidence>
<reference evidence="1" key="1">
    <citation type="journal article" date="2019" name="bioRxiv">
        <title>The Genome of the Zebra Mussel, Dreissena polymorpha: A Resource for Invasive Species Research.</title>
        <authorList>
            <person name="McCartney M.A."/>
            <person name="Auch B."/>
            <person name="Kono T."/>
            <person name="Mallez S."/>
            <person name="Zhang Y."/>
            <person name="Obille A."/>
            <person name="Becker A."/>
            <person name="Abrahante J.E."/>
            <person name="Garbe J."/>
            <person name="Badalamenti J.P."/>
            <person name="Herman A."/>
            <person name="Mangelson H."/>
            <person name="Liachko I."/>
            <person name="Sullivan S."/>
            <person name="Sone E.D."/>
            <person name="Koren S."/>
            <person name="Silverstein K.A.T."/>
            <person name="Beckman K.B."/>
            <person name="Gohl D.M."/>
        </authorList>
    </citation>
    <scope>NUCLEOTIDE SEQUENCE</scope>
    <source>
        <strain evidence="1">Duluth1</strain>
        <tissue evidence="1">Whole animal</tissue>
    </source>
</reference>
<name>A0A9D4KLX6_DREPO</name>